<dbReference type="CDD" id="cd02513">
    <property type="entry name" value="CMP-NeuAc_Synthase"/>
    <property type="match status" value="1"/>
</dbReference>
<name>A0A0F9JR04_9ZZZZ</name>
<dbReference type="Pfam" id="PF02348">
    <property type="entry name" value="CTP_transf_3"/>
    <property type="match status" value="1"/>
</dbReference>
<evidence type="ECO:0000313" key="1">
    <source>
        <dbReference type="EMBL" id="KKM72103.1"/>
    </source>
</evidence>
<organism evidence="1">
    <name type="scientific">marine sediment metagenome</name>
    <dbReference type="NCBI Taxonomy" id="412755"/>
    <lineage>
        <taxon>unclassified sequences</taxon>
        <taxon>metagenomes</taxon>
        <taxon>ecological metagenomes</taxon>
    </lineage>
</organism>
<dbReference type="InterPro" id="IPR003329">
    <property type="entry name" value="Cytidylyl_trans"/>
</dbReference>
<dbReference type="InterPro" id="IPR050793">
    <property type="entry name" value="CMP-NeuNAc_synthase"/>
</dbReference>
<sequence>MNTVVVIPARQNSKGLPGKNIKEMEGQPLISYAILDGLRMKDSSNVFVSTDSLKIKEIAEKYGAEVPFLRPSEYAKDSSPDIQWVRHFIAWSKVIYDTIPEYIVHLRATTPIRSIDILDKAVTTFKSNPDATALRSVELFAETPYKWIKIDERGYFKPLLGDDKDAHIRPRQKYPNVYRPNGYIDIYRVSTILKGSLCGDKILAYITPYSPEIDDEETFKVAEAIMKY</sequence>
<gene>
    <name evidence="1" type="ORF">LCGC14_1423870</name>
</gene>
<dbReference type="Gene3D" id="3.90.550.10">
    <property type="entry name" value="Spore Coat Polysaccharide Biosynthesis Protein SpsA, Chain A"/>
    <property type="match status" value="1"/>
</dbReference>
<dbReference type="GO" id="GO:0008781">
    <property type="term" value="F:N-acylneuraminate cytidylyltransferase activity"/>
    <property type="evidence" value="ECO:0007669"/>
    <property type="project" value="TreeGrafter"/>
</dbReference>
<comment type="caution">
    <text evidence="1">The sequence shown here is derived from an EMBL/GenBank/DDBJ whole genome shotgun (WGS) entry which is preliminary data.</text>
</comment>
<protein>
    <recommendedName>
        <fullName evidence="2">N-acylneuraminate cytidylyltransferase</fullName>
    </recommendedName>
</protein>
<dbReference type="EMBL" id="LAZR01009528">
    <property type="protein sequence ID" value="KKM72103.1"/>
    <property type="molecule type" value="Genomic_DNA"/>
</dbReference>
<dbReference type="AlphaFoldDB" id="A0A0F9JR04"/>
<proteinExistence type="predicted"/>
<evidence type="ECO:0008006" key="2">
    <source>
        <dbReference type="Google" id="ProtNLM"/>
    </source>
</evidence>
<reference evidence="1" key="1">
    <citation type="journal article" date="2015" name="Nature">
        <title>Complex archaea that bridge the gap between prokaryotes and eukaryotes.</title>
        <authorList>
            <person name="Spang A."/>
            <person name="Saw J.H."/>
            <person name="Jorgensen S.L."/>
            <person name="Zaremba-Niedzwiedzka K."/>
            <person name="Martijn J."/>
            <person name="Lind A.E."/>
            <person name="van Eijk R."/>
            <person name="Schleper C."/>
            <person name="Guy L."/>
            <person name="Ettema T.J."/>
        </authorList>
    </citation>
    <scope>NUCLEOTIDE SEQUENCE</scope>
</reference>
<accession>A0A0F9JR04</accession>
<dbReference type="PANTHER" id="PTHR21485">
    <property type="entry name" value="HAD SUPERFAMILY MEMBERS CMAS AND KDSC"/>
    <property type="match status" value="1"/>
</dbReference>
<dbReference type="PANTHER" id="PTHR21485:SF6">
    <property type="entry name" value="N-ACYLNEURAMINATE CYTIDYLYLTRANSFERASE-RELATED"/>
    <property type="match status" value="1"/>
</dbReference>
<dbReference type="SUPFAM" id="SSF53448">
    <property type="entry name" value="Nucleotide-diphospho-sugar transferases"/>
    <property type="match status" value="1"/>
</dbReference>
<dbReference type="InterPro" id="IPR029044">
    <property type="entry name" value="Nucleotide-diphossugar_trans"/>
</dbReference>